<dbReference type="PANTHER" id="PTHR43381">
    <property type="entry name" value="TRANSLATION INITIATION FACTOR IF-2-RELATED"/>
    <property type="match status" value="1"/>
</dbReference>
<dbReference type="AlphaFoldDB" id="A0A1X7VQR8"/>
<dbReference type="InterPro" id="IPR009000">
    <property type="entry name" value="Transl_B-barrel_sf"/>
</dbReference>
<organism evidence="4">
    <name type="scientific">Amphimedon queenslandica</name>
    <name type="common">Sponge</name>
    <dbReference type="NCBI Taxonomy" id="400682"/>
    <lineage>
        <taxon>Eukaryota</taxon>
        <taxon>Metazoa</taxon>
        <taxon>Porifera</taxon>
        <taxon>Demospongiae</taxon>
        <taxon>Heteroscleromorpha</taxon>
        <taxon>Haplosclerida</taxon>
        <taxon>Niphatidae</taxon>
        <taxon>Amphimedon</taxon>
    </lineage>
</organism>
<dbReference type="GO" id="GO:0005525">
    <property type="term" value="F:GTP binding"/>
    <property type="evidence" value="ECO:0007669"/>
    <property type="project" value="UniProtKB-KW"/>
</dbReference>
<keyword evidence="1" id="KW-0547">Nucleotide-binding</keyword>
<dbReference type="EnsemblMetazoa" id="Aqu2.1.41773_001">
    <property type="protein sequence ID" value="Aqu2.1.41773_001"/>
    <property type="gene ID" value="Aqu2.1.41773"/>
</dbReference>
<reference evidence="4" key="1">
    <citation type="submission" date="2017-05" db="UniProtKB">
        <authorList>
            <consortium name="EnsemblMetazoa"/>
        </authorList>
    </citation>
    <scope>IDENTIFICATION</scope>
</reference>
<dbReference type="Pfam" id="PF14578">
    <property type="entry name" value="GTP_EFTU_D4"/>
    <property type="match status" value="1"/>
</dbReference>
<dbReference type="STRING" id="400682.A0A1X7VQR8"/>
<proteinExistence type="predicted"/>
<name>A0A1X7VQR8_AMPQE</name>
<evidence type="ECO:0000313" key="4">
    <source>
        <dbReference type="EnsemblMetazoa" id="Aqu2.1.41773_001"/>
    </source>
</evidence>
<sequence length="189" mass="21052">MRLMCLRMKQPRMISSLLNTFKFSERGVFVQASTLGSLEALVDFPKSSKIPYAGVNIGPVHKKDVMKTSVMVERDSPSVVSELKERKRRENEHIATLPCKLKILPNCLINARNPIIVGVTVVTDIIKHGTPIVVPSKEFVHLGTVSSIEINHKPVDIVHKGSKVCVKIEPTSGDAPKLFGHHFDYDDLF</sequence>
<dbReference type="Gene3D" id="3.40.50.10050">
    <property type="entry name" value="Translation initiation factor IF- 2, domain 3"/>
    <property type="match status" value="1"/>
</dbReference>
<protein>
    <recommendedName>
        <fullName evidence="3">Elongation factor Tu-type domain-containing protein</fullName>
    </recommendedName>
</protein>
<evidence type="ECO:0000259" key="3">
    <source>
        <dbReference type="Pfam" id="PF14578"/>
    </source>
</evidence>
<evidence type="ECO:0000256" key="1">
    <source>
        <dbReference type="ARBA" id="ARBA00022741"/>
    </source>
</evidence>
<dbReference type="InterPro" id="IPR015760">
    <property type="entry name" value="TIF_IF2"/>
</dbReference>
<dbReference type="InterPro" id="IPR036925">
    <property type="entry name" value="TIF_IF2_dom3_sf"/>
</dbReference>
<dbReference type="Gene3D" id="2.40.30.10">
    <property type="entry name" value="Translation factors"/>
    <property type="match status" value="1"/>
</dbReference>
<dbReference type="OrthoDB" id="4928at2759"/>
<dbReference type="PANTHER" id="PTHR43381:SF4">
    <property type="entry name" value="EUKARYOTIC TRANSLATION INITIATION FACTOR 5B"/>
    <property type="match status" value="1"/>
</dbReference>
<dbReference type="InterPro" id="IPR029459">
    <property type="entry name" value="EFTU-type"/>
</dbReference>
<evidence type="ECO:0000256" key="2">
    <source>
        <dbReference type="ARBA" id="ARBA00023134"/>
    </source>
</evidence>
<dbReference type="SUPFAM" id="SSF52156">
    <property type="entry name" value="Initiation factor IF2/eIF5b, domain 3"/>
    <property type="match status" value="1"/>
</dbReference>
<feature type="domain" description="Elongation factor Tu-type" evidence="3">
    <location>
        <begin position="98"/>
        <end position="170"/>
    </location>
</feature>
<accession>A0A1X7VQR8</accession>
<dbReference type="GO" id="GO:0005739">
    <property type="term" value="C:mitochondrion"/>
    <property type="evidence" value="ECO:0007669"/>
    <property type="project" value="TreeGrafter"/>
</dbReference>
<keyword evidence="2" id="KW-0342">GTP-binding</keyword>
<dbReference type="InParanoid" id="A0A1X7VQR8"/>
<dbReference type="GO" id="GO:0003743">
    <property type="term" value="F:translation initiation factor activity"/>
    <property type="evidence" value="ECO:0007669"/>
    <property type="project" value="TreeGrafter"/>
</dbReference>
<dbReference type="SUPFAM" id="SSF50447">
    <property type="entry name" value="Translation proteins"/>
    <property type="match status" value="1"/>
</dbReference>